<comment type="function">
    <text evidence="2">Catalyzes the reversible cyclization of carbamoyl aspartate to dihydroorotate.</text>
</comment>
<dbReference type="OrthoDB" id="9765462at2"/>
<dbReference type="GO" id="GO:0005737">
    <property type="term" value="C:cytoplasm"/>
    <property type="evidence" value="ECO:0007669"/>
    <property type="project" value="TreeGrafter"/>
</dbReference>
<dbReference type="GO" id="GO:0046872">
    <property type="term" value="F:metal ion binding"/>
    <property type="evidence" value="ECO:0007669"/>
    <property type="project" value="UniProtKB-KW"/>
</dbReference>
<proteinExistence type="inferred from homology"/>
<dbReference type="Pfam" id="PF01979">
    <property type="entry name" value="Amidohydro_1"/>
    <property type="match status" value="1"/>
</dbReference>
<dbReference type="InterPro" id="IPR050138">
    <property type="entry name" value="DHOase/Allantoinase_Hydrolase"/>
</dbReference>
<dbReference type="RefSeq" id="WP_090660459.1">
    <property type="nucleotide sequence ID" value="NZ_FOXQ01000010.1"/>
</dbReference>
<feature type="domain" description="Amidohydrolase-related" evidence="6">
    <location>
        <begin position="51"/>
        <end position="445"/>
    </location>
</feature>
<dbReference type="STRING" id="1465490.SAMN05444277_11055"/>
<dbReference type="InterPro" id="IPR006680">
    <property type="entry name" value="Amidohydro-rel"/>
</dbReference>
<evidence type="ECO:0000256" key="2">
    <source>
        <dbReference type="ARBA" id="ARBA00002368"/>
    </source>
</evidence>
<evidence type="ECO:0000256" key="1">
    <source>
        <dbReference type="ARBA" id="ARBA00001947"/>
    </source>
</evidence>
<dbReference type="Gene3D" id="3.20.20.140">
    <property type="entry name" value="Metal-dependent hydrolases"/>
    <property type="match status" value="1"/>
</dbReference>
<dbReference type="PANTHER" id="PTHR43668">
    <property type="entry name" value="ALLANTOINASE"/>
    <property type="match status" value="1"/>
</dbReference>
<dbReference type="NCBIfam" id="NF006688">
    <property type="entry name" value="PRK09236.1"/>
    <property type="match status" value="1"/>
</dbReference>
<accession>A0A1I5XZX4</accession>
<dbReference type="SUPFAM" id="SSF51338">
    <property type="entry name" value="Composite domain of metallo-dependent hydrolases"/>
    <property type="match status" value="1"/>
</dbReference>
<dbReference type="SUPFAM" id="SSF51556">
    <property type="entry name" value="Metallo-dependent hydrolases"/>
    <property type="match status" value="1"/>
</dbReference>
<dbReference type="Gene3D" id="2.30.40.10">
    <property type="entry name" value="Urease, subunit C, domain 1"/>
    <property type="match status" value="1"/>
</dbReference>
<keyword evidence="8" id="KW-1185">Reference proteome</keyword>
<comment type="similarity">
    <text evidence="3">Belongs to the metallo-dependent hydrolases superfamily. DHOase family. Class I DHOase subfamily.</text>
</comment>
<organism evidence="7 8">
    <name type="scientific">Parafilimonas terrae</name>
    <dbReference type="NCBI Taxonomy" id="1465490"/>
    <lineage>
        <taxon>Bacteria</taxon>
        <taxon>Pseudomonadati</taxon>
        <taxon>Bacteroidota</taxon>
        <taxon>Chitinophagia</taxon>
        <taxon>Chitinophagales</taxon>
        <taxon>Chitinophagaceae</taxon>
        <taxon>Parafilimonas</taxon>
    </lineage>
</organism>
<dbReference type="PANTHER" id="PTHR43668:SF4">
    <property type="entry name" value="ALLANTOINASE"/>
    <property type="match status" value="1"/>
</dbReference>
<dbReference type="Proteomes" id="UP000199031">
    <property type="component" value="Unassembled WGS sequence"/>
</dbReference>
<name>A0A1I5XZX4_9BACT</name>
<evidence type="ECO:0000259" key="6">
    <source>
        <dbReference type="Pfam" id="PF01979"/>
    </source>
</evidence>
<dbReference type="CDD" id="cd01318">
    <property type="entry name" value="DHOase_IIb"/>
    <property type="match status" value="1"/>
</dbReference>
<sequence length="465" mass="52411">MNYLIKNATVVNENKTFHSDILIKDGRIEKIAPNISLKYVIKEIDATGLHLLPGAIDDQVHFREPGLTHKATIYTESKAAVAGGVTSFMEMPNTQPPAFTQQLLEDKYSIGKHTSLANYSFFMGTSNDNYDEVMRCNEKRKDICGVKIFMGSSTGNLLVDSPLALDKIFGNSELLIATHCEDEKIIKENFARLKAEKGTLQPSDHPVIRNEEACFESSFRAIQFAKKYGSRLHILHISTEKELQLFTNLIPLKEKKITCEVCVHHLHFTSDDYERLGNQIKCNPAIKSSNNKAALWPALLDDRLDVIATDHAPHTLEEKGFYRNGEGLLAPSPLERAGVRSSYEKAHSGLPLVQHSLMLMLHYYKEGKITLEKIVEKMSHAVATCFSIEDRGFIREGYFADLVLVDLDKPFTVNKENILYKCGWSPLEGFTFPSSVTHTFINGNLIYANGAFDESNKGMRLRFMR</sequence>
<keyword evidence="5" id="KW-0378">Hydrolase</keyword>
<dbReference type="InterPro" id="IPR002195">
    <property type="entry name" value="Dihydroorotase_CS"/>
</dbReference>
<dbReference type="GO" id="GO:0004038">
    <property type="term" value="F:allantoinase activity"/>
    <property type="evidence" value="ECO:0007669"/>
    <property type="project" value="TreeGrafter"/>
</dbReference>
<dbReference type="PROSITE" id="PS00483">
    <property type="entry name" value="DIHYDROOROTASE_2"/>
    <property type="match status" value="1"/>
</dbReference>
<evidence type="ECO:0000313" key="8">
    <source>
        <dbReference type="Proteomes" id="UP000199031"/>
    </source>
</evidence>
<evidence type="ECO:0000256" key="5">
    <source>
        <dbReference type="ARBA" id="ARBA00022801"/>
    </source>
</evidence>
<evidence type="ECO:0000313" key="7">
    <source>
        <dbReference type="EMBL" id="SFQ37493.1"/>
    </source>
</evidence>
<protein>
    <submittedName>
        <fullName evidence="7">Dihydroorotase</fullName>
    </submittedName>
</protein>
<dbReference type="AlphaFoldDB" id="A0A1I5XZX4"/>
<dbReference type="InterPro" id="IPR032466">
    <property type="entry name" value="Metal_Hydrolase"/>
</dbReference>
<gene>
    <name evidence="7" type="ORF">SAMN05444277_11055</name>
</gene>
<keyword evidence="4" id="KW-0479">Metal-binding</keyword>
<evidence type="ECO:0000256" key="3">
    <source>
        <dbReference type="ARBA" id="ARBA00010286"/>
    </source>
</evidence>
<reference evidence="7 8" key="1">
    <citation type="submission" date="2016-10" db="EMBL/GenBank/DDBJ databases">
        <authorList>
            <person name="de Groot N.N."/>
        </authorList>
    </citation>
    <scope>NUCLEOTIDE SEQUENCE [LARGE SCALE GENOMIC DNA]</scope>
    <source>
        <strain evidence="7 8">DSM 28286</strain>
    </source>
</reference>
<dbReference type="InterPro" id="IPR011059">
    <property type="entry name" value="Metal-dep_hydrolase_composite"/>
</dbReference>
<comment type="cofactor">
    <cofactor evidence="1">
        <name>Zn(2+)</name>
        <dbReference type="ChEBI" id="CHEBI:29105"/>
    </cofactor>
</comment>
<dbReference type="EMBL" id="FOXQ01000010">
    <property type="protein sequence ID" value="SFQ37493.1"/>
    <property type="molecule type" value="Genomic_DNA"/>
</dbReference>
<dbReference type="GO" id="GO:0006145">
    <property type="term" value="P:purine nucleobase catabolic process"/>
    <property type="evidence" value="ECO:0007669"/>
    <property type="project" value="TreeGrafter"/>
</dbReference>
<evidence type="ECO:0000256" key="4">
    <source>
        <dbReference type="ARBA" id="ARBA00022723"/>
    </source>
</evidence>